<dbReference type="NCBIfam" id="TIGR04141">
    <property type="entry name" value="TIGR04141 family sporadically distributed protein"/>
    <property type="match status" value="1"/>
</dbReference>
<proteinExistence type="predicted"/>
<dbReference type="RefSeq" id="WP_187593122.1">
    <property type="nucleotide sequence ID" value="NZ_CP060723.1"/>
</dbReference>
<gene>
    <name evidence="1" type="ORF">H9L23_00410</name>
</gene>
<keyword evidence="2" id="KW-1185">Reference proteome</keyword>
<sequence length="592" mass="69309">MTQNPTVYRINRRHRLLRSLKDNTAIIKYILASNPLKKQSVTEILDRLTTYETEQHKYSLFVDNGHEAESDWKDFLPEDLTIDRDFSQQLLSLVLFVETSIDLLVIVGGSAFRIILPYIDESYGLNTYSRIMTRDQDELISIRSRGITGNRVGMNEQFRKDFRIMDFIRFGKFPVEIQLRLSRTTTDTHFSYLKTKANERVQITVSKGFKVKKAIDFDALDDLVSELNYIQELAPSDYLSSYEEVTDSGFIRDQLYPLLIQQLYNDIPYINRTVDEYQPHFEFDFCDPNNIEKFYEADYYILKAKTDDGGHKQFGRAEHKDEIYLKVMRHALTQVGENDKFSLMVFLQGVRVTCYHNNKKSVGSAFLYHFNAEFHLDQTPYFLIDTKWFKLRATFVNELQTDALHIFRANKTPKTILDLPWDKKILATERDYNLSYQGRAGYIVMDTFTPDGIELCDLIHYDKDNIYLIHVKYGFGGQIRELTNQIILSARRLKFDLASKEKKWLEEAHALAERAGHVQGLSFEDFKSLFVTKKVNYVLAFCSHLKDDFLVEDQIERFKSNIARFSLIECSSDMRQSYFELYVAQISRNSPG</sequence>
<name>A0A7G9QGZ1_9SPHI</name>
<dbReference type="Pfam" id="PF19614">
    <property type="entry name" value="DUF6119"/>
    <property type="match status" value="1"/>
</dbReference>
<accession>A0A7G9QGZ1</accession>
<organism evidence="1 2">
    <name type="scientific">Pedobacter roseus</name>
    <dbReference type="NCBI Taxonomy" id="336820"/>
    <lineage>
        <taxon>Bacteria</taxon>
        <taxon>Pseudomonadati</taxon>
        <taxon>Bacteroidota</taxon>
        <taxon>Sphingobacteriia</taxon>
        <taxon>Sphingobacteriales</taxon>
        <taxon>Sphingobacteriaceae</taxon>
        <taxon>Pedobacter</taxon>
    </lineage>
</organism>
<evidence type="ECO:0000313" key="1">
    <source>
        <dbReference type="EMBL" id="QNN42616.1"/>
    </source>
</evidence>
<dbReference type="EMBL" id="CP060723">
    <property type="protein sequence ID" value="QNN42616.1"/>
    <property type="molecule type" value="Genomic_DNA"/>
</dbReference>
<dbReference type="Proteomes" id="UP000515806">
    <property type="component" value="Chromosome"/>
</dbReference>
<dbReference type="AlphaFoldDB" id="A0A7G9QGZ1"/>
<dbReference type="KEGG" id="proe:H9L23_00410"/>
<protein>
    <submittedName>
        <fullName evidence="1">TIGR04141 family sporadically distributed protein</fullName>
    </submittedName>
</protein>
<dbReference type="InterPro" id="IPR026487">
    <property type="entry name" value="CHP04141"/>
</dbReference>
<reference evidence="1 2" key="1">
    <citation type="submission" date="2020-08" db="EMBL/GenBank/DDBJ databases">
        <title>Genome sequence of Pedobacter roseus KACC 11594T.</title>
        <authorList>
            <person name="Hyun D.-W."/>
            <person name="Bae J.-W."/>
        </authorList>
    </citation>
    <scope>NUCLEOTIDE SEQUENCE [LARGE SCALE GENOMIC DNA]</scope>
    <source>
        <strain evidence="1 2">KACC 11594</strain>
    </source>
</reference>
<evidence type="ECO:0000313" key="2">
    <source>
        <dbReference type="Proteomes" id="UP000515806"/>
    </source>
</evidence>